<reference evidence="1" key="1">
    <citation type="journal article" date="2019" name="bioRxiv">
        <title>The Genome of the Zebra Mussel, Dreissena polymorpha: A Resource for Invasive Species Research.</title>
        <authorList>
            <person name="McCartney M.A."/>
            <person name="Auch B."/>
            <person name="Kono T."/>
            <person name="Mallez S."/>
            <person name="Zhang Y."/>
            <person name="Obille A."/>
            <person name="Becker A."/>
            <person name="Abrahante J.E."/>
            <person name="Garbe J."/>
            <person name="Badalamenti J.P."/>
            <person name="Herman A."/>
            <person name="Mangelson H."/>
            <person name="Liachko I."/>
            <person name="Sullivan S."/>
            <person name="Sone E.D."/>
            <person name="Koren S."/>
            <person name="Silverstein K.A.T."/>
            <person name="Beckman K.B."/>
            <person name="Gohl D.M."/>
        </authorList>
    </citation>
    <scope>NUCLEOTIDE SEQUENCE</scope>
    <source>
        <strain evidence="1">Duluth1</strain>
        <tissue evidence="1">Whole animal</tissue>
    </source>
</reference>
<evidence type="ECO:0000313" key="1">
    <source>
        <dbReference type="EMBL" id="KAH3852580.1"/>
    </source>
</evidence>
<proteinExistence type="predicted"/>
<reference evidence="1" key="2">
    <citation type="submission" date="2020-11" db="EMBL/GenBank/DDBJ databases">
        <authorList>
            <person name="McCartney M.A."/>
            <person name="Auch B."/>
            <person name="Kono T."/>
            <person name="Mallez S."/>
            <person name="Becker A."/>
            <person name="Gohl D.M."/>
            <person name="Silverstein K.A.T."/>
            <person name="Koren S."/>
            <person name="Bechman K.B."/>
            <person name="Herman A."/>
            <person name="Abrahante J.E."/>
            <person name="Garbe J."/>
        </authorList>
    </citation>
    <scope>NUCLEOTIDE SEQUENCE</scope>
    <source>
        <strain evidence="1">Duluth1</strain>
        <tissue evidence="1">Whole animal</tissue>
    </source>
</reference>
<accession>A0A9D4L6X5</accession>
<keyword evidence="2" id="KW-1185">Reference proteome</keyword>
<name>A0A9D4L6X5_DREPO</name>
<sequence length="100" mass="11343">MNDERLRDISFTIKQINIIASYIFLPLSCYRHDHRDFHVSPTHSSGGDCNRDLLFAAVITTSGYCGYDRPSAYPQVYFATGDHEGKPQTMTGKRLTLKVN</sequence>
<comment type="caution">
    <text evidence="1">The sequence shown here is derived from an EMBL/GenBank/DDBJ whole genome shotgun (WGS) entry which is preliminary data.</text>
</comment>
<dbReference type="Proteomes" id="UP000828390">
    <property type="component" value="Unassembled WGS sequence"/>
</dbReference>
<organism evidence="1 2">
    <name type="scientific">Dreissena polymorpha</name>
    <name type="common">Zebra mussel</name>
    <name type="synonym">Mytilus polymorpha</name>
    <dbReference type="NCBI Taxonomy" id="45954"/>
    <lineage>
        <taxon>Eukaryota</taxon>
        <taxon>Metazoa</taxon>
        <taxon>Spiralia</taxon>
        <taxon>Lophotrochozoa</taxon>
        <taxon>Mollusca</taxon>
        <taxon>Bivalvia</taxon>
        <taxon>Autobranchia</taxon>
        <taxon>Heteroconchia</taxon>
        <taxon>Euheterodonta</taxon>
        <taxon>Imparidentia</taxon>
        <taxon>Neoheterodontei</taxon>
        <taxon>Myida</taxon>
        <taxon>Dreissenoidea</taxon>
        <taxon>Dreissenidae</taxon>
        <taxon>Dreissena</taxon>
    </lineage>
</organism>
<protein>
    <submittedName>
        <fullName evidence="1">Uncharacterized protein</fullName>
    </submittedName>
</protein>
<evidence type="ECO:0000313" key="2">
    <source>
        <dbReference type="Proteomes" id="UP000828390"/>
    </source>
</evidence>
<dbReference type="EMBL" id="JAIWYP010000003">
    <property type="protein sequence ID" value="KAH3852580.1"/>
    <property type="molecule type" value="Genomic_DNA"/>
</dbReference>
<gene>
    <name evidence="1" type="ORF">DPMN_095092</name>
</gene>
<dbReference type="AlphaFoldDB" id="A0A9D4L6X5"/>